<name>A0ABR3G6W6_9PEZI</name>
<reference evidence="5 6" key="1">
    <citation type="submission" date="2024-02" db="EMBL/GenBank/DDBJ databases">
        <title>Discinaceae phylogenomics.</title>
        <authorList>
            <person name="Dirks A.C."/>
            <person name="James T.Y."/>
        </authorList>
    </citation>
    <scope>NUCLEOTIDE SEQUENCE [LARGE SCALE GENOMIC DNA]</scope>
    <source>
        <strain evidence="5 6">ACD0624</strain>
    </source>
</reference>
<evidence type="ECO:0000259" key="4">
    <source>
        <dbReference type="PROSITE" id="PS00624"/>
    </source>
</evidence>
<comment type="caution">
    <text evidence="5">The sequence shown here is derived from an EMBL/GenBank/DDBJ whole genome shotgun (WGS) entry which is preliminary data.</text>
</comment>
<dbReference type="Pfam" id="PF00732">
    <property type="entry name" value="GMC_oxred_N"/>
    <property type="match status" value="1"/>
</dbReference>
<protein>
    <recommendedName>
        <fullName evidence="3 4">Glucose-methanol-choline oxidoreductase N-terminal domain-containing protein</fullName>
    </recommendedName>
</protein>
<evidence type="ECO:0000256" key="2">
    <source>
        <dbReference type="RuleBase" id="RU003968"/>
    </source>
</evidence>
<evidence type="ECO:0000313" key="6">
    <source>
        <dbReference type="Proteomes" id="UP001447188"/>
    </source>
</evidence>
<comment type="similarity">
    <text evidence="1 2">Belongs to the GMC oxidoreductase family.</text>
</comment>
<evidence type="ECO:0000256" key="1">
    <source>
        <dbReference type="ARBA" id="ARBA00010790"/>
    </source>
</evidence>
<sequence length="596" mass="64118">MSIPKEVDVIIVGGGSAGCVVAGRLSAADPTLEILIVEQGKNNLNDPSVVRPAMYLTHLAPGSTTSKLYTGRVSEHLAGRAPVVPVGNILGGGSSINFMMYTRASRSDYDDWKTEGWSADALVPLLRKTESHHLESRDAEVHGFSGPLGVSHGGCPRPNTDEFLQVAKDLGYEITDDLQDLKASNAFERWGKWINPKTGRRSDAAHGFVHPQMEKNPNLHLITDSKVARIIIENGEATGIEYIPNVVTGAHEVVKARKLVVLSAGALGSPQILERSGVGAPEILEKAGVKSLVDLPGVGTNYQDHNLILPSYKVSNESETHDDFLKGTPEVHAQGAKDLESGKGVFATNFIDCGGKVRPTEAELESLGPAFGKFWNEYYKDAEDKPVLFVALINSFLGDHSLVPAGKYVTVGTYLEYPASRGAIHITSSDPFSNPDFDPGFLTHEADLAPNMWGYKFGRELVRRMPSYRGEIAALHPKFSSTSAARAQEIDVAAGAEPTIPTKDLIYTEEDDKAIEQWVRENLATTWHSIGTLAMKPREQGGVVDKNLSVYGVKNLKVVDLSIAPGNVGSNTYSSALLIGEKGAVLAGEFLGISGV</sequence>
<dbReference type="Gene3D" id="3.50.50.60">
    <property type="entry name" value="FAD/NAD(P)-binding domain"/>
    <property type="match status" value="1"/>
</dbReference>
<dbReference type="PROSITE" id="PS00623">
    <property type="entry name" value="GMC_OXRED_1"/>
    <property type="match status" value="1"/>
</dbReference>
<evidence type="ECO:0000259" key="3">
    <source>
        <dbReference type="PROSITE" id="PS00623"/>
    </source>
</evidence>
<dbReference type="InterPro" id="IPR036188">
    <property type="entry name" value="FAD/NAD-bd_sf"/>
</dbReference>
<dbReference type="InterPro" id="IPR000172">
    <property type="entry name" value="GMC_OxRdtase_N"/>
</dbReference>
<proteinExistence type="inferred from homology"/>
<dbReference type="PIRSF" id="PIRSF000137">
    <property type="entry name" value="Alcohol_oxidase"/>
    <property type="match status" value="1"/>
</dbReference>
<dbReference type="EMBL" id="JBBBZM010000223">
    <property type="protein sequence ID" value="KAL0631670.1"/>
    <property type="molecule type" value="Genomic_DNA"/>
</dbReference>
<keyword evidence="6" id="KW-1185">Reference proteome</keyword>
<evidence type="ECO:0000313" key="5">
    <source>
        <dbReference type="EMBL" id="KAL0631670.1"/>
    </source>
</evidence>
<dbReference type="SUPFAM" id="SSF54373">
    <property type="entry name" value="FAD-linked reductases, C-terminal domain"/>
    <property type="match status" value="1"/>
</dbReference>
<accession>A0ABR3G6W6</accession>
<dbReference type="Proteomes" id="UP001447188">
    <property type="component" value="Unassembled WGS sequence"/>
</dbReference>
<dbReference type="SUPFAM" id="SSF51905">
    <property type="entry name" value="FAD/NAD(P)-binding domain"/>
    <property type="match status" value="1"/>
</dbReference>
<feature type="domain" description="Glucose-methanol-choline oxidoreductase N-terminal" evidence="3">
    <location>
        <begin position="87"/>
        <end position="110"/>
    </location>
</feature>
<gene>
    <name evidence="5" type="ORF">Q9L58_009462</name>
</gene>
<dbReference type="Pfam" id="PF05199">
    <property type="entry name" value="GMC_oxred_C"/>
    <property type="match status" value="1"/>
</dbReference>
<dbReference type="PROSITE" id="PS51257">
    <property type="entry name" value="PROKAR_LIPOPROTEIN"/>
    <property type="match status" value="1"/>
</dbReference>
<feature type="domain" description="Glucose-methanol-choline oxidoreductase N-terminal" evidence="4">
    <location>
        <begin position="265"/>
        <end position="279"/>
    </location>
</feature>
<organism evidence="5 6">
    <name type="scientific">Discina gigas</name>
    <dbReference type="NCBI Taxonomy" id="1032678"/>
    <lineage>
        <taxon>Eukaryota</taxon>
        <taxon>Fungi</taxon>
        <taxon>Dikarya</taxon>
        <taxon>Ascomycota</taxon>
        <taxon>Pezizomycotina</taxon>
        <taxon>Pezizomycetes</taxon>
        <taxon>Pezizales</taxon>
        <taxon>Discinaceae</taxon>
        <taxon>Discina</taxon>
    </lineage>
</organism>
<dbReference type="PANTHER" id="PTHR11552:SF78">
    <property type="entry name" value="GLUCOSE-METHANOL-CHOLINE OXIDOREDUCTASE N-TERMINAL DOMAIN-CONTAINING PROTEIN"/>
    <property type="match status" value="1"/>
</dbReference>
<dbReference type="PROSITE" id="PS00624">
    <property type="entry name" value="GMC_OXRED_2"/>
    <property type="match status" value="1"/>
</dbReference>
<keyword evidence="2" id="KW-0274">FAD</keyword>
<dbReference type="InterPro" id="IPR007867">
    <property type="entry name" value="GMC_OxRtase_C"/>
</dbReference>
<dbReference type="PANTHER" id="PTHR11552">
    <property type="entry name" value="GLUCOSE-METHANOL-CHOLINE GMC OXIDOREDUCTASE"/>
    <property type="match status" value="1"/>
</dbReference>
<keyword evidence="2" id="KW-0285">Flavoprotein</keyword>
<dbReference type="InterPro" id="IPR012132">
    <property type="entry name" value="GMC_OxRdtase"/>
</dbReference>
<dbReference type="Gene3D" id="3.30.560.10">
    <property type="entry name" value="Glucose Oxidase, domain 3"/>
    <property type="match status" value="1"/>
</dbReference>